<dbReference type="OrthoDB" id="115198at2759"/>
<keyword evidence="4" id="KW-0808">Transferase</keyword>
<protein>
    <recommendedName>
        <fullName evidence="11">Hexosyltransferase</fullName>
        <ecNumber evidence="11">2.4.1.-</ecNumber>
    </recommendedName>
</protein>
<comment type="subcellular location">
    <subcellularLocation>
        <location evidence="1 11">Golgi apparatus membrane</location>
        <topology evidence="1 11">Single-pass type II membrane protein</topology>
    </subcellularLocation>
</comment>
<dbReference type="AlphaFoldDB" id="A0A9P0GYL8"/>
<name>A0A9P0GYL8_NEZVI</name>
<evidence type="ECO:0000256" key="6">
    <source>
        <dbReference type="ARBA" id="ARBA00022968"/>
    </source>
</evidence>
<accession>A0A9P0GYL8</accession>
<evidence type="ECO:0000256" key="7">
    <source>
        <dbReference type="ARBA" id="ARBA00022989"/>
    </source>
</evidence>
<dbReference type="EMBL" id="OV725077">
    <property type="protein sequence ID" value="CAH1390988.1"/>
    <property type="molecule type" value="Genomic_DNA"/>
</dbReference>
<organism evidence="13 14">
    <name type="scientific">Nezara viridula</name>
    <name type="common">Southern green stink bug</name>
    <name type="synonym">Cimex viridulus</name>
    <dbReference type="NCBI Taxonomy" id="85310"/>
    <lineage>
        <taxon>Eukaryota</taxon>
        <taxon>Metazoa</taxon>
        <taxon>Ecdysozoa</taxon>
        <taxon>Arthropoda</taxon>
        <taxon>Hexapoda</taxon>
        <taxon>Insecta</taxon>
        <taxon>Pterygota</taxon>
        <taxon>Neoptera</taxon>
        <taxon>Paraneoptera</taxon>
        <taxon>Hemiptera</taxon>
        <taxon>Heteroptera</taxon>
        <taxon>Panheteroptera</taxon>
        <taxon>Pentatomomorpha</taxon>
        <taxon>Pentatomoidea</taxon>
        <taxon>Pentatomidae</taxon>
        <taxon>Pentatominae</taxon>
        <taxon>Nezara</taxon>
    </lineage>
</organism>
<comment type="similarity">
    <text evidence="2 11">Belongs to the glycosyltransferase 31 family.</text>
</comment>
<dbReference type="Proteomes" id="UP001152798">
    <property type="component" value="Chromosome 1"/>
</dbReference>
<evidence type="ECO:0000256" key="9">
    <source>
        <dbReference type="ARBA" id="ARBA00023136"/>
    </source>
</evidence>
<keyword evidence="14" id="KW-1185">Reference proteome</keyword>
<dbReference type="GO" id="GO:0006493">
    <property type="term" value="P:protein O-linked glycosylation"/>
    <property type="evidence" value="ECO:0007669"/>
    <property type="project" value="TreeGrafter"/>
</dbReference>
<dbReference type="PANTHER" id="PTHR11214">
    <property type="entry name" value="BETA-1,3-N-ACETYLGLUCOSAMINYLTRANSFERASE"/>
    <property type="match status" value="1"/>
</dbReference>
<gene>
    <name evidence="13" type="ORF">NEZAVI_LOCUS2092</name>
</gene>
<evidence type="ECO:0000256" key="5">
    <source>
        <dbReference type="ARBA" id="ARBA00022692"/>
    </source>
</evidence>
<keyword evidence="8 11" id="KW-0333">Golgi apparatus</keyword>
<dbReference type="GO" id="GO:0000139">
    <property type="term" value="C:Golgi membrane"/>
    <property type="evidence" value="ECO:0007669"/>
    <property type="project" value="UniProtKB-SubCell"/>
</dbReference>
<evidence type="ECO:0000256" key="11">
    <source>
        <dbReference type="RuleBase" id="RU363063"/>
    </source>
</evidence>
<dbReference type="GO" id="GO:0016758">
    <property type="term" value="F:hexosyltransferase activity"/>
    <property type="evidence" value="ECO:0007669"/>
    <property type="project" value="InterPro"/>
</dbReference>
<keyword evidence="5" id="KW-0812">Transmembrane</keyword>
<evidence type="ECO:0000256" key="10">
    <source>
        <dbReference type="ARBA" id="ARBA00023180"/>
    </source>
</evidence>
<feature type="chain" id="PRO_5040177798" description="Hexosyltransferase" evidence="12">
    <location>
        <begin position="24"/>
        <end position="306"/>
    </location>
</feature>
<proteinExistence type="inferred from homology"/>
<evidence type="ECO:0000313" key="13">
    <source>
        <dbReference type="EMBL" id="CAH1390988.1"/>
    </source>
</evidence>
<keyword evidence="7" id="KW-1133">Transmembrane helix</keyword>
<keyword evidence="10" id="KW-0325">Glycoprotein</keyword>
<feature type="signal peptide" evidence="12">
    <location>
        <begin position="1"/>
        <end position="23"/>
    </location>
</feature>
<keyword evidence="12" id="KW-0732">Signal</keyword>
<dbReference type="EC" id="2.4.1.-" evidence="11"/>
<sequence>MTERRWCWTAPLYLVLLMTVVVALRTMLKPQPVAEVENKLLKMDRSQLILTSAPCNSSAPPVWIAIVSSAPNNSFHRQEIRRTWGQGRTVVFLLGAASPQLQPLIEMESRQYGDIVQGSFVDSYRNLTYKHVMGLQWASNHCPGAKYFLKTDDDVFVNTVYFENYLPGLPERRLILCPLMERAMVKRSYRSKWRVTHDEYSERWYPPYCMGWVILYSPDAALALSNEALKEPYFWIDDVHITGTIAKKLNLTHTPLGDLGIGEEITEEMISGDPRTDFMFSLTKPKYFQTLWNMVNDIISSTTKNV</sequence>
<keyword evidence="6" id="KW-0735">Signal-anchor</keyword>
<dbReference type="PANTHER" id="PTHR11214:SF376">
    <property type="entry name" value="HEXOSYLTRANSFERASE"/>
    <property type="match status" value="1"/>
</dbReference>
<dbReference type="FunFam" id="3.90.550.50:FF:000001">
    <property type="entry name" value="Hexosyltransferase"/>
    <property type="match status" value="1"/>
</dbReference>
<dbReference type="InterPro" id="IPR002659">
    <property type="entry name" value="Glyco_trans_31"/>
</dbReference>
<evidence type="ECO:0000256" key="8">
    <source>
        <dbReference type="ARBA" id="ARBA00023034"/>
    </source>
</evidence>
<evidence type="ECO:0000313" key="14">
    <source>
        <dbReference type="Proteomes" id="UP001152798"/>
    </source>
</evidence>
<dbReference type="Pfam" id="PF01762">
    <property type="entry name" value="Galactosyl_T"/>
    <property type="match status" value="1"/>
</dbReference>
<keyword evidence="3 11" id="KW-0328">Glycosyltransferase</keyword>
<reference evidence="13" key="1">
    <citation type="submission" date="2022-01" db="EMBL/GenBank/DDBJ databases">
        <authorList>
            <person name="King R."/>
        </authorList>
    </citation>
    <scope>NUCLEOTIDE SEQUENCE</scope>
</reference>
<evidence type="ECO:0000256" key="12">
    <source>
        <dbReference type="SAM" id="SignalP"/>
    </source>
</evidence>
<keyword evidence="9" id="KW-0472">Membrane</keyword>
<evidence type="ECO:0000256" key="1">
    <source>
        <dbReference type="ARBA" id="ARBA00004323"/>
    </source>
</evidence>
<evidence type="ECO:0000256" key="4">
    <source>
        <dbReference type="ARBA" id="ARBA00022679"/>
    </source>
</evidence>
<dbReference type="Gene3D" id="3.90.550.50">
    <property type="match status" value="1"/>
</dbReference>
<evidence type="ECO:0000256" key="2">
    <source>
        <dbReference type="ARBA" id="ARBA00008661"/>
    </source>
</evidence>
<evidence type="ECO:0000256" key="3">
    <source>
        <dbReference type="ARBA" id="ARBA00022676"/>
    </source>
</evidence>